<dbReference type="GO" id="GO:0005737">
    <property type="term" value="C:cytoplasm"/>
    <property type="evidence" value="ECO:0007669"/>
    <property type="project" value="UniProtKB-SubCell"/>
</dbReference>
<feature type="coiled-coil region" evidence="11">
    <location>
        <begin position="124"/>
        <end position="378"/>
    </location>
</feature>
<evidence type="ECO:0000256" key="12">
    <source>
        <dbReference type="SAM" id="MobiDB-lite"/>
    </source>
</evidence>
<feature type="region of interest" description="Disordered" evidence="12">
    <location>
        <begin position="1"/>
        <end position="43"/>
    </location>
</feature>
<dbReference type="STRING" id="109280.ENSHCOP00000004727"/>
<evidence type="ECO:0000256" key="11">
    <source>
        <dbReference type="SAM" id="Coils"/>
    </source>
</evidence>
<reference evidence="13" key="1">
    <citation type="submission" date="2025-08" db="UniProtKB">
        <authorList>
            <consortium name="Ensembl"/>
        </authorList>
    </citation>
    <scope>IDENTIFICATION</scope>
</reference>
<feature type="coiled-coil region" evidence="11">
    <location>
        <begin position="563"/>
        <end position="600"/>
    </location>
</feature>
<dbReference type="Proteomes" id="UP000264820">
    <property type="component" value="Unplaced"/>
</dbReference>
<dbReference type="PANTHER" id="PTHR46822:SF1">
    <property type="entry name" value="COILED-COIL ALPHA-HELICAL ROD PROTEIN 1"/>
    <property type="match status" value="1"/>
</dbReference>
<evidence type="ECO:0000256" key="8">
    <source>
        <dbReference type="ARBA" id="ARBA00023054"/>
    </source>
</evidence>
<feature type="coiled-coil region" evidence="11">
    <location>
        <begin position="466"/>
        <end position="500"/>
    </location>
</feature>
<name>A0A3Q2XLE9_HIPCM</name>
<evidence type="ECO:0000256" key="7">
    <source>
        <dbReference type="ARBA" id="ARBA00022782"/>
    </source>
</evidence>
<keyword evidence="7" id="KW-0221">Differentiation</keyword>
<evidence type="ECO:0000256" key="1">
    <source>
        <dbReference type="ARBA" id="ARBA00003936"/>
    </source>
</evidence>
<keyword evidence="5" id="KW-0217">Developmental protein</keyword>
<dbReference type="AlphaFoldDB" id="A0A3Q2XLE9"/>
<dbReference type="PANTHER" id="PTHR46822">
    <property type="entry name" value="COILED-COIL ALPHA-HELICAL ROD PROTEIN 1"/>
    <property type="match status" value="1"/>
</dbReference>
<comment type="function">
    <text evidence="1">May be a regulator of keratinocyte proliferation or differentiation.</text>
</comment>
<dbReference type="GO" id="GO:0006611">
    <property type="term" value="P:protein export from nucleus"/>
    <property type="evidence" value="ECO:0007669"/>
    <property type="project" value="TreeGrafter"/>
</dbReference>
<feature type="compositionally biased region" description="Low complexity" evidence="12">
    <location>
        <begin position="34"/>
        <end position="43"/>
    </location>
</feature>
<dbReference type="OMA" id="HQAHGAE"/>
<keyword evidence="6" id="KW-0963">Cytoplasm</keyword>
<dbReference type="GO" id="GO:0005634">
    <property type="term" value="C:nucleus"/>
    <property type="evidence" value="ECO:0007669"/>
    <property type="project" value="UniProtKB-SubCell"/>
</dbReference>
<dbReference type="GeneTree" id="ENSGT00940000169200"/>
<feature type="compositionally biased region" description="Polar residues" evidence="12">
    <location>
        <begin position="15"/>
        <end position="24"/>
    </location>
</feature>
<keyword evidence="14" id="KW-1185">Reference proteome</keyword>
<evidence type="ECO:0000313" key="14">
    <source>
        <dbReference type="Proteomes" id="UP000264820"/>
    </source>
</evidence>
<evidence type="ECO:0000256" key="9">
    <source>
        <dbReference type="ARBA" id="ARBA00023242"/>
    </source>
</evidence>
<accession>A0A3Q2XLE9</accession>
<evidence type="ECO:0000313" key="13">
    <source>
        <dbReference type="Ensembl" id="ENSHCOP00000004727.1"/>
    </source>
</evidence>
<organism evidence="13 14">
    <name type="scientific">Hippocampus comes</name>
    <name type="common">Tiger tail seahorse</name>
    <dbReference type="NCBI Taxonomy" id="109280"/>
    <lineage>
        <taxon>Eukaryota</taxon>
        <taxon>Metazoa</taxon>
        <taxon>Chordata</taxon>
        <taxon>Craniata</taxon>
        <taxon>Vertebrata</taxon>
        <taxon>Euteleostomi</taxon>
        <taxon>Actinopterygii</taxon>
        <taxon>Neopterygii</taxon>
        <taxon>Teleostei</taxon>
        <taxon>Neoteleostei</taxon>
        <taxon>Acanthomorphata</taxon>
        <taxon>Syngnathiaria</taxon>
        <taxon>Syngnathiformes</taxon>
        <taxon>Syngnathoidei</taxon>
        <taxon>Syngnathidae</taxon>
        <taxon>Hippocampus</taxon>
    </lineage>
</organism>
<dbReference type="GO" id="GO:0005814">
    <property type="term" value="C:centriole"/>
    <property type="evidence" value="ECO:0007669"/>
    <property type="project" value="TreeGrafter"/>
</dbReference>
<dbReference type="GO" id="GO:0030154">
    <property type="term" value="P:cell differentiation"/>
    <property type="evidence" value="ECO:0007669"/>
    <property type="project" value="UniProtKB-KW"/>
</dbReference>
<feature type="compositionally biased region" description="Basic and acidic residues" evidence="12">
    <location>
        <begin position="1"/>
        <end position="11"/>
    </location>
</feature>
<dbReference type="Pfam" id="PF07111">
    <property type="entry name" value="HCR"/>
    <property type="match status" value="1"/>
</dbReference>
<evidence type="ECO:0000256" key="4">
    <source>
        <dbReference type="ARBA" id="ARBA00016468"/>
    </source>
</evidence>
<dbReference type="InterPro" id="IPR009800">
    <property type="entry name" value="HCR"/>
</dbReference>
<evidence type="ECO:0000256" key="6">
    <source>
        <dbReference type="ARBA" id="ARBA00022490"/>
    </source>
</evidence>
<reference evidence="13" key="2">
    <citation type="submission" date="2025-09" db="UniProtKB">
        <authorList>
            <consortium name="Ensembl"/>
        </authorList>
    </citation>
    <scope>IDENTIFICATION</scope>
</reference>
<proteinExistence type="predicted"/>
<protein>
    <recommendedName>
        <fullName evidence="4">Coiled-coil alpha-helical rod protein 1</fullName>
    </recommendedName>
    <alternativeName>
        <fullName evidence="10">Alpha-helical coiled-coil rod protein</fullName>
    </alternativeName>
</protein>
<keyword evidence="9" id="KW-0539">Nucleus</keyword>
<evidence type="ECO:0000256" key="5">
    <source>
        <dbReference type="ARBA" id="ARBA00022473"/>
    </source>
</evidence>
<keyword evidence="8 11" id="KW-0175">Coiled coil</keyword>
<dbReference type="Ensembl" id="ENSHCOT00000006566.1">
    <property type="protein sequence ID" value="ENSHCOP00000004727.1"/>
    <property type="gene ID" value="ENSHCOG00000006225.1"/>
</dbReference>
<sequence length="605" mass="69953">MDGYNRGKEKLNIPTDFTSPNSSRKPQDDLVPPSHFASSAHAATLATGTQPCISWMKPSVPAAPPKDPWLGGTNTQREILTQRKENQSAVMLQGHNTRGRTPEENVSDLRTRSRERGDQWSRWEEEWCLEAEKHKAEAERLKEQMEALKDTVQRYREEIRVKNDTISRQCHDLETMNRELRNVRSEQSHLKEELIHCHGQKEKISSQLERFKKESDEELAKMRSEGEARELTLKAKMSEQQAEEAREQSFKMTEKMQQMQKKQEEELRQLNADHCVELCTARKSNHELQSKLQSVTREVLQLKSNLMEASADRDELKEHLRQMEQAYETQSATLHTLRNYIGQVVADKGEKEQLNEAVERLNKEKAALQKTTELLTVRLNSMSEIVSLQEEKMLKKALSDPLATQRADGLLVLHLWREKVFKLCVQLRLKDIELRDEREKHRSEVGLVEQQLQEERHRATVLQRSLDAGIAELDQEKLEKETLRRDLAQACKETQQLKAKSLSFEAGLKSTIEALHGFSVTFHRKIAEVDAAQAKLNSFGPRLNFARGRVETVQALFMRRVALHKVQKNSKQAEQTAESIRNLQEELTLVCQERSKLTQELKRTP</sequence>
<evidence type="ECO:0000256" key="3">
    <source>
        <dbReference type="ARBA" id="ARBA00004496"/>
    </source>
</evidence>
<comment type="subcellular location">
    <subcellularLocation>
        <location evidence="3">Cytoplasm</location>
    </subcellularLocation>
    <subcellularLocation>
        <location evidence="2">Nucleus</location>
    </subcellularLocation>
</comment>
<evidence type="ECO:0000256" key="2">
    <source>
        <dbReference type="ARBA" id="ARBA00004123"/>
    </source>
</evidence>
<evidence type="ECO:0000256" key="10">
    <source>
        <dbReference type="ARBA" id="ARBA00031932"/>
    </source>
</evidence>